<dbReference type="Proteomes" id="UP000257045">
    <property type="component" value="Unassembled WGS sequence"/>
</dbReference>
<proteinExistence type="inferred from homology"/>
<feature type="transmembrane region" description="Helical" evidence="9">
    <location>
        <begin position="141"/>
        <end position="168"/>
    </location>
</feature>
<evidence type="ECO:0000313" key="11">
    <source>
        <dbReference type="Proteomes" id="UP000257045"/>
    </source>
</evidence>
<comment type="caution">
    <text evidence="10">The sequence shown here is derived from an EMBL/GenBank/DDBJ whole genome shotgun (WGS) entry which is preliminary data.</text>
</comment>
<evidence type="ECO:0000256" key="3">
    <source>
        <dbReference type="ARBA" id="ARBA00022475"/>
    </source>
</evidence>
<gene>
    <name evidence="10" type="ORF">CQA58_03675</name>
</gene>
<keyword evidence="7 9" id="KW-0472">Membrane</keyword>
<evidence type="ECO:0000313" key="10">
    <source>
        <dbReference type="EMBL" id="RDU71225.1"/>
    </source>
</evidence>
<evidence type="ECO:0000256" key="4">
    <source>
        <dbReference type="ARBA" id="ARBA00022519"/>
    </source>
</evidence>
<dbReference type="RefSeq" id="WP_147288600.1">
    <property type="nucleotide sequence ID" value="NZ_NXLV01000004.1"/>
</dbReference>
<evidence type="ECO:0000256" key="1">
    <source>
        <dbReference type="ARBA" id="ARBA00004429"/>
    </source>
</evidence>
<comment type="similarity">
    <text evidence="8">Belongs to the TsuA/YedE (TC 9.B.102) family.</text>
</comment>
<keyword evidence="5 9" id="KW-0812">Transmembrane</keyword>
<dbReference type="Pfam" id="PF04143">
    <property type="entry name" value="Sulf_transp"/>
    <property type="match status" value="1"/>
</dbReference>
<organism evidence="10 11">
    <name type="scientific">Helicobacter brantae</name>
    <dbReference type="NCBI Taxonomy" id="375927"/>
    <lineage>
        <taxon>Bacteria</taxon>
        <taxon>Pseudomonadati</taxon>
        <taxon>Campylobacterota</taxon>
        <taxon>Epsilonproteobacteria</taxon>
        <taxon>Campylobacterales</taxon>
        <taxon>Helicobacteraceae</taxon>
        <taxon>Helicobacter</taxon>
    </lineage>
</organism>
<dbReference type="AlphaFoldDB" id="A0A3D8J250"/>
<feature type="transmembrane region" description="Helical" evidence="9">
    <location>
        <begin position="102"/>
        <end position="121"/>
    </location>
</feature>
<evidence type="ECO:0000256" key="2">
    <source>
        <dbReference type="ARBA" id="ARBA00022448"/>
    </source>
</evidence>
<dbReference type="EMBL" id="NXLV01000004">
    <property type="protein sequence ID" value="RDU71225.1"/>
    <property type="molecule type" value="Genomic_DNA"/>
</dbReference>
<keyword evidence="3" id="KW-1003">Cell membrane</keyword>
<feature type="transmembrane region" description="Helical" evidence="9">
    <location>
        <begin position="229"/>
        <end position="251"/>
    </location>
</feature>
<dbReference type="InterPro" id="IPR007272">
    <property type="entry name" value="Sulf_transp_TsuA/YedE"/>
</dbReference>
<feature type="transmembrane region" description="Helical" evidence="9">
    <location>
        <begin position="180"/>
        <end position="199"/>
    </location>
</feature>
<evidence type="ECO:0000256" key="7">
    <source>
        <dbReference type="ARBA" id="ARBA00023136"/>
    </source>
</evidence>
<name>A0A3D8J250_9HELI</name>
<feature type="transmembrane region" description="Helical" evidence="9">
    <location>
        <begin position="6"/>
        <end position="26"/>
    </location>
</feature>
<dbReference type="PANTHER" id="PTHR30574">
    <property type="entry name" value="INNER MEMBRANE PROTEIN YEDE"/>
    <property type="match status" value="1"/>
</dbReference>
<evidence type="ECO:0000256" key="6">
    <source>
        <dbReference type="ARBA" id="ARBA00022989"/>
    </source>
</evidence>
<dbReference type="GO" id="GO:0005886">
    <property type="term" value="C:plasma membrane"/>
    <property type="evidence" value="ECO:0007669"/>
    <property type="project" value="UniProtKB-SubCell"/>
</dbReference>
<keyword evidence="11" id="KW-1185">Reference proteome</keyword>
<feature type="non-terminal residue" evidence="10">
    <location>
        <position position="281"/>
    </location>
</feature>
<protein>
    <submittedName>
        <fullName evidence="10">YeeE/YedE family protein</fullName>
    </submittedName>
</protein>
<feature type="transmembrane region" description="Helical" evidence="9">
    <location>
        <begin position="70"/>
        <end position="90"/>
    </location>
</feature>
<keyword evidence="4" id="KW-0997">Cell inner membrane</keyword>
<evidence type="ECO:0000256" key="8">
    <source>
        <dbReference type="ARBA" id="ARBA00035655"/>
    </source>
</evidence>
<evidence type="ECO:0000256" key="9">
    <source>
        <dbReference type="SAM" id="Phobius"/>
    </source>
</evidence>
<sequence>MLSGLFVGVVFGFLVQRGQFCFTSGFRDLYWHKNPTFLSALLIAVSIQSIGLFTLSAFKLISIPTTPLPLLATILGGLIFGVGMAVARVCATGGWFRSGEGVIGASVALFSFALTITSAQNGSLKTLLSPLLKHPLEISNIYLTLGISPWWLVGVLTLASVGLFLYCFRRYPSYKDSRHYSIWLVAVGLGVLGIVAWILSTQSGRNYGFGISVPTMHLFSYLTTGQQRYLNWGSLFVIGIFIGSLVSAKIWKDFEWRSLSGVEFLKSLVGGVLMGVGAYWA</sequence>
<evidence type="ECO:0000256" key="5">
    <source>
        <dbReference type="ARBA" id="ARBA00022692"/>
    </source>
</evidence>
<feature type="transmembrane region" description="Helical" evidence="9">
    <location>
        <begin position="263"/>
        <end position="280"/>
    </location>
</feature>
<keyword evidence="6 9" id="KW-1133">Transmembrane helix</keyword>
<dbReference type="OrthoDB" id="3190590at2"/>
<comment type="subcellular location">
    <subcellularLocation>
        <location evidence="1">Cell inner membrane</location>
        <topology evidence="1">Multi-pass membrane protein</topology>
    </subcellularLocation>
</comment>
<feature type="transmembrane region" description="Helical" evidence="9">
    <location>
        <begin position="38"/>
        <end position="58"/>
    </location>
</feature>
<accession>A0A3D8J250</accession>
<dbReference type="PANTHER" id="PTHR30574:SF1">
    <property type="entry name" value="SULPHUR TRANSPORT DOMAIN-CONTAINING PROTEIN"/>
    <property type="match status" value="1"/>
</dbReference>
<reference evidence="10 11" key="1">
    <citation type="submission" date="2018-04" db="EMBL/GenBank/DDBJ databases">
        <title>Novel Campyloabacter and Helicobacter Species and Strains.</title>
        <authorList>
            <person name="Mannion A.J."/>
            <person name="Shen Z."/>
            <person name="Fox J.G."/>
        </authorList>
    </citation>
    <scope>NUCLEOTIDE SEQUENCE [LARGE SCALE GENOMIC DNA]</scope>
    <source>
        <strain evidence="10 11">MIT 04-9366</strain>
    </source>
</reference>
<keyword evidence="2" id="KW-0813">Transport</keyword>